<dbReference type="InterPro" id="IPR051533">
    <property type="entry name" value="WaaL-like"/>
</dbReference>
<reference evidence="2" key="2">
    <citation type="submission" date="2020-09" db="EMBL/GenBank/DDBJ databases">
        <authorList>
            <person name="Sun Q."/>
            <person name="Ohkuma M."/>
        </authorList>
    </citation>
    <scope>NUCLEOTIDE SEQUENCE</scope>
    <source>
        <strain evidence="2">JCM 14371</strain>
    </source>
</reference>
<name>A0A917UQD2_9DEIO</name>
<dbReference type="EMBL" id="BMOE01000005">
    <property type="protein sequence ID" value="GGJ74898.1"/>
    <property type="molecule type" value="Genomic_DNA"/>
</dbReference>
<dbReference type="AlphaFoldDB" id="A0A917UQD2"/>
<dbReference type="Proteomes" id="UP000635726">
    <property type="component" value="Unassembled WGS sequence"/>
</dbReference>
<feature type="transmembrane region" description="Helical" evidence="1">
    <location>
        <begin position="109"/>
        <end position="129"/>
    </location>
</feature>
<evidence type="ECO:0000313" key="2">
    <source>
        <dbReference type="EMBL" id="GGJ74898.1"/>
    </source>
</evidence>
<keyword evidence="1" id="KW-0472">Membrane</keyword>
<sequence>MIGLTPPVFKDYGSAYTLKARKLLWKSAWNAALERPFFGWGDETFAYQVFEHLSPDDARNLFRYELNLSPDAQVSYGGFTYYVDDDEKNIHSTGSILYHRAHNIIMDELYSHGFTGLSLFLVIIFSLSWKIYRTSGDFWLITACLLPYAIYLLAWFYVPTVTPLYFILAGIVLANRTKLSRPKEVV</sequence>
<keyword evidence="3" id="KW-1185">Reference proteome</keyword>
<dbReference type="PANTHER" id="PTHR37422">
    <property type="entry name" value="TEICHURONIC ACID BIOSYNTHESIS PROTEIN TUAE"/>
    <property type="match status" value="1"/>
</dbReference>
<evidence type="ECO:0000256" key="1">
    <source>
        <dbReference type="SAM" id="Phobius"/>
    </source>
</evidence>
<comment type="caution">
    <text evidence="2">The sequence shown here is derived from an EMBL/GenBank/DDBJ whole genome shotgun (WGS) entry which is preliminary data.</text>
</comment>
<keyword evidence="1" id="KW-0812">Transmembrane</keyword>
<organism evidence="2 3">
    <name type="scientific">Deinococcus aquiradiocola</name>
    <dbReference type="NCBI Taxonomy" id="393059"/>
    <lineage>
        <taxon>Bacteria</taxon>
        <taxon>Thermotogati</taxon>
        <taxon>Deinococcota</taxon>
        <taxon>Deinococci</taxon>
        <taxon>Deinococcales</taxon>
        <taxon>Deinococcaceae</taxon>
        <taxon>Deinococcus</taxon>
    </lineage>
</organism>
<gene>
    <name evidence="2" type="ORF">GCM10008939_18980</name>
</gene>
<keyword evidence="1" id="KW-1133">Transmembrane helix</keyword>
<dbReference type="PANTHER" id="PTHR37422:SF23">
    <property type="entry name" value="TEICHURONIC ACID BIOSYNTHESIS PROTEIN TUAE"/>
    <property type="match status" value="1"/>
</dbReference>
<proteinExistence type="predicted"/>
<reference evidence="2" key="1">
    <citation type="journal article" date="2014" name="Int. J. Syst. Evol. Microbiol.">
        <title>Complete genome sequence of Corynebacterium casei LMG S-19264T (=DSM 44701T), isolated from a smear-ripened cheese.</title>
        <authorList>
            <consortium name="US DOE Joint Genome Institute (JGI-PGF)"/>
            <person name="Walter F."/>
            <person name="Albersmeier A."/>
            <person name="Kalinowski J."/>
            <person name="Ruckert C."/>
        </authorList>
    </citation>
    <scope>NUCLEOTIDE SEQUENCE</scope>
    <source>
        <strain evidence="2">JCM 14371</strain>
    </source>
</reference>
<feature type="transmembrane region" description="Helical" evidence="1">
    <location>
        <begin position="149"/>
        <end position="174"/>
    </location>
</feature>
<accession>A0A917UQD2</accession>
<evidence type="ECO:0000313" key="3">
    <source>
        <dbReference type="Proteomes" id="UP000635726"/>
    </source>
</evidence>
<protein>
    <submittedName>
        <fullName evidence="2">Uncharacterized protein</fullName>
    </submittedName>
</protein>